<evidence type="ECO:0000256" key="1">
    <source>
        <dbReference type="SAM" id="MobiDB-lite"/>
    </source>
</evidence>
<organism evidence="2 3">
    <name type="scientific">Hypholoma sublateritium (strain FD-334 SS-4)</name>
    <dbReference type="NCBI Taxonomy" id="945553"/>
    <lineage>
        <taxon>Eukaryota</taxon>
        <taxon>Fungi</taxon>
        <taxon>Dikarya</taxon>
        <taxon>Basidiomycota</taxon>
        <taxon>Agaricomycotina</taxon>
        <taxon>Agaricomycetes</taxon>
        <taxon>Agaricomycetidae</taxon>
        <taxon>Agaricales</taxon>
        <taxon>Agaricineae</taxon>
        <taxon>Strophariaceae</taxon>
        <taxon>Hypholoma</taxon>
    </lineage>
</organism>
<dbReference type="AlphaFoldDB" id="A0A0D2L6G7"/>
<reference evidence="3" key="1">
    <citation type="submission" date="2014-04" db="EMBL/GenBank/DDBJ databases">
        <title>Evolutionary Origins and Diversification of the Mycorrhizal Mutualists.</title>
        <authorList>
            <consortium name="DOE Joint Genome Institute"/>
            <consortium name="Mycorrhizal Genomics Consortium"/>
            <person name="Kohler A."/>
            <person name="Kuo A."/>
            <person name="Nagy L.G."/>
            <person name="Floudas D."/>
            <person name="Copeland A."/>
            <person name="Barry K.W."/>
            <person name="Cichocki N."/>
            <person name="Veneault-Fourrey C."/>
            <person name="LaButti K."/>
            <person name="Lindquist E.A."/>
            <person name="Lipzen A."/>
            <person name="Lundell T."/>
            <person name="Morin E."/>
            <person name="Murat C."/>
            <person name="Riley R."/>
            <person name="Ohm R."/>
            <person name="Sun H."/>
            <person name="Tunlid A."/>
            <person name="Henrissat B."/>
            <person name="Grigoriev I.V."/>
            <person name="Hibbett D.S."/>
            <person name="Martin F."/>
        </authorList>
    </citation>
    <scope>NUCLEOTIDE SEQUENCE [LARGE SCALE GENOMIC DNA]</scope>
    <source>
        <strain evidence="3">FD-334 SS-4</strain>
    </source>
</reference>
<evidence type="ECO:0000313" key="2">
    <source>
        <dbReference type="EMBL" id="KJA22552.1"/>
    </source>
</evidence>
<keyword evidence="3" id="KW-1185">Reference proteome</keyword>
<gene>
    <name evidence="2" type="ORF">HYPSUDRAFT_1084328</name>
</gene>
<evidence type="ECO:0000313" key="3">
    <source>
        <dbReference type="Proteomes" id="UP000054270"/>
    </source>
</evidence>
<feature type="compositionally biased region" description="Basic and acidic residues" evidence="1">
    <location>
        <begin position="154"/>
        <end position="172"/>
    </location>
</feature>
<proteinExistence type="predicted"/>
<feature type="region of interest" description="Disordered" evidence="1">
    <location>
        <begin position="149"/>
        <end position="172"/>
    </location>
</feature>
<dbReference type="Proteomes" id="UP000054270">
    <property type="component" value="Unassembled WGS sequence"/>
</dbReference>
<dbReference type="EMBL" id="KN817549">
    <property type="protein sequence ID" value="KJA22552.1"/>
    <property type="molecule type" value="Genomic_DNA"/>
</dbReference>
<sequence length="172" mass="19932">MQKNAIIGVYLYSEFISCRRRACATDVQSFYDALNWSPLFTGTRIYVILHEQRALKRTLYLGSGTVKPIKLRFVPANLWQIDEAISISDTNRVPPPDLMPTLHRRLQEPAEHPRRVVTRTQRLVLRPAHPVARGDAYLVHQDRVREPVQIAPRRAYDDAPEERQRAGVDRRP</sequence>
<name>A0A0D2L6G7_HYPSF</name>
<accession>A0A0D2L6G7</accession>
<protein>
    <submittedName>
        <fullName evidence="2">Uncharacterized protein</fullName>
    </submittedName>
</protein>